<dbReference type="EMBL" id="JADGJD010001321">
    <property type="protein sequence ID" value="KAJ3044026.1"/>
    <property type="molecule type" value="Genomic_DNA"/>
</dbReference>
<dbReference type="AlphaFoldDB" id="A0AAD5S4C4"/>
<feature type="non-terminal residue" evidence="1">
    <location>
        <position position="1"/>
    </location>
</feature>
<accession>A0AAD5S4C4</accession>
<protein>
    <submittedName>
        <fullName evidence="1">Uncharacterized protein</fullName>
    </submittedName>
</protein>
<evidence type="ECO:0000313" key="1">
    <source>
        <dbReference type="EMBL" id="KAJ3044026.1"/>
    </source>
</evidence>
<evidence type="ECO:0000313" key="2">
    <source>
        <dbReference type="Proteomes" id="UP001212841"/>
    </source>
</evidence>
<proteinExistence type="predicted"/>
<keyword evidence="2" id="KW-1185">Reference proteome</keyword>
<sequence>PEVDPPNPPFNFTYAYGKETTINRAADYVQAHANMRTNDFLKLRPDIEIILETSVLLPGGLDHMIEVAWGQDLGLLNLDYDYIKKTLEEGPYAGIAKFDAEHFPKYFEEREKREQVKAAELMDYGKIGKSDVCGGS</sequence>
<dbReference type="Proteomes" id="UP001212841">
    <property type="component" value="Unassembled WGS sequence"/>
</dbReference>
<comment type="caution">
    <text evidence="1">The sequence shown here is derived from an EMBL/GenBank/DDBJ whole genome shotgun (WGS) entry which is preliminary data.</text>
</comment>
<gene>
    <name evidence="1" type="ORF">HK097_001609</name>
</gene>
<organism evidence="1 2">
    <name type="scientific">Rhizophlyctis rosea</name>
    <dbReference type="NCBI Taxonomy" id="64517"/>
    <lineage>
        <taxon>Eukaryota</taxon>
        <taxon>Fungi</taxon>
        <taxon>Fungi incertae sedis</taxon>
        <taxon>Chytridiomycota</taxon>
        <taxon>Chytridiomycota incertae sedis</taxon>
        <taxon>Chytridiomycetes</taxon>
        <taxon>Rhizophlyctidales</taxon>
        <taxon>Rhizophlyctidaceae</taxon>
        <taxon>Rhizophlyctis</taxon>
    </lineage>
</organism>
<name>A0AAD5S4C4_9FUNG</name>
<reference evidence="1" key="1">
    <citation type="submission" date="2020-05" db="EMBL/GenBank/DDBJ databases">
        <title>Phylogenomic resolution of chytrid fungi.</title>
        <authorList>
            <person name="Stajich J.E."/>
            <person name="Amses K."/>
            <person name="Simmons R."/>
            <person name="Seto K."/>
            <person name="Myers J."/>
            <person name="Bonds A."/>
            <person name="Quandt C.A."/>
            <person name="Barry K."/>
            <person name="Liu P."/>
            <person name="Grigoriev I."/>
            <person name="Longcore J.E."/>
            <person name="James T.Y."/>
        </authorList>
    </citation>
    <scope>NUCLEOTIDE SEQUENCE</scope>
    <source>
        <strain evidence="1">JEL0318</strain>
    </source>
</reference>